<evidence type="ECO:0000259" key="4">
    <source>
        <dbReference type="Pfam" id="PF00755"/>
    </source>
</evidence>
<keyword evidence="6" id="KW-1185">Reference proteome</keyword>
<comment type="catalytic activity">
    <reaction evidence="3">
        <text>4,8-dimethylnonanoyl-CoA + (R)-carnitine = O-4,8-dimethylnonanoyl-(R)-carnitine + CoA</text>
        <dbReference type="Rhea" id="RHEA:44860"/>
        <dbReference type="ChEBI" id="CHEBI:16347"/>
        <dbReference type="ChEBI" id="CHEBI:57287"/>
        <dbReference type="ChEBI" id="CHEBI:77061"/>
        <dbReference type="ChEBI" id="CHEBI:84654"/>
    </reaction>
</comment>
<dbReference type="PANTHER" id="PTHR22589:SF50">
    <property type="entry name" value="CARNITINE O-ACETYLTRANSFERASE"/>
    <property type="match status" value="1"/>
</dbReference>
<name>A0A3Q2U6F2_FUNHE</name>
<dbReference type="GO" id="GO:0006635">
    <property type="term" value="P:fatty acid beta-oxidation"/>
    <property type="evidence" value="ECO:0007669"/>
    <property type="project" value="UniProtKB-UniPathway"/>
</dbReference>
<comment type="pathway">
    <text evidence="1">Lipid metabolism; fatty acid beta-oxidation.</text>
</comment>
<dbReference type="GO" id="GO:0005777">
    <property type="term" value="C:peroxisome"/>
    <property type="evidence" value="ECO:0007669"/>
    <property type="project" value="TreeGrafter"/>
</dbReference>
<evidence type="ECO:0000256" key="3">
    <source>
        <dbReference type="ARBA" id="ARBA00048999"/>
    </source>
</evidence>
<dbReference type="AlphaFoldDB" id="A0A3Q2U6F2"/>
<dbReference type="Gene3D" id="1.10.275.20">
    <property type="entry name" value="Choline/Carnitine o-acyltransferase"/>
    <property type="match status" value="1"/>
</dbReference>
<sequence>MLAFCSRAVVSKNRSSRYLSHQRGLPSLPVPPLQQTCQRYMAALEPIVEAHELSRTRRLVEEFQEAGGVGERLQRGLERRARGADNWVSCRLSWTSLLSWRLQVHSNMDLRLKKRLLQDMCPLTGCWLVLKHLFSDVILFNTVMAKSQRIFNVTLGL</sequence>
<dbReference type="Proteomes" id="UP000265000">
    <property type="component" value="Unplaced"/>
</dbReference>
<reference evidence="5" key="2">
    <citation type="submission" date="2025-09" db="UniProtKB">
        <authorList>
            <consortium name="Ensembl"/>
        </authorList>
    </citation>
    <scope>IDENTIFICATION</scope>
</reference>
<proteinExistence type="predicted"/>
<reference evidence="5" key="1">
    <citation type="submission" date="2025-08" db="UniProtKB">
        <authorList>
            <consortium name="Ensembl"/>
        </authorList>
    </citation>
    <scope>IDENTIFICATION</scope>
</reference>
<dbReference type="PANTHER" id="PTHR22589">
    <property type="entry name" value="CARNITINE O-ACYLTRANSFERASE"/>
    <property type="match status" value="1"/>
</dbReference>
<dbReference type="Ensembl" id="ENSFHET00000005167.1">
    <property type="protein sequence ID" value="ENSFHEP00000025460.1"/>
    <property type="gene ID" value="ENSFHEG00000007696.1"/>
</dbReference>
<dbReference type="SUPFAM" id="SSF52777">
    <property type="entry name" value="CoA-dependent acyltransferases"/>
    <property type="match status" value="1"/>
</dbReference>
<dbReference type="GO" id="GO:0004092">
    <property type="term" value="F:carnitine O-acetyltransferase activity"/>
    <property type="evidence" value="ECO:0007669"/>
    <property type="project" value="TreeGrafter"/>
</dbReference>
<evidence type="ECO:0000256" key="2">
    <source>
        <dbReference type="ARBA" id="ARBA00023315"/>
    </source>
</evidence>
<dbReference type="GO" id="GO:0019254">
    <property type="term" value="P:carnitine metabolic process, CoA-linked"/>
    <property type="evidence" value="ECO:0007669"/>
    <property type="project" value="TreeGrafter"/>
</dbReference>
<dbReference type="InterPro" id="IPR042572">
    <property type="entry name" value="Carn_acyl_trans_N"/>
</dbReference>
<accession>A0A3Q2U6F2</accession>
<keyword evidence="2" id="KW-0012">Acyltransferase</keyword>
<evidence type="ECO:0000256" key="1">
    <source>
        <dbReference type="ARBA" id="ARBA00005005"/>
    </source>
</evidence>
<protein>
    <recommendedName>
        <fullName evidence="4">Choline/carnitine acyltransferase domain-containing protein</fullName>
    </recommendedName>
</protein>
<feature type="domain" description="Choline/carnitine acyltransferase" evidence="4">
    <location>
        <begin position="28"/>
        <end position="107"/>
    </location>
</feature>
<dbReference type="UniPathway" id="UPA00659"/>
<keyword evidence="2" id="KW-0808">Transferase</keyword>
<evidence type="ECO:0000313" key="5">
    <source>
        <dbReference type="Ensembl" id="ENSFHEP00000025460.1"/>
    </source>
</evidence>
<organism evidence="5 6">
    <name type="scientific">Fundulus heteroclitus</name>
    <name type="common">Killifish</name>
    <name type="synonym">Mummichog</name>
    <dbReference type="NCBI Taxonomy" id="8078"/>
    <lineage>
        <taxon>Eukaryota</taxon>
        <taxon>Metazoa</taxon>
        <taxon>Chordata</taxon>
        <taxon>Craniata</taxon>
        <taxon>Vertebrata</taxon>
        <taxon>Euteleostomi</taxon>
        <taxon>Actinopterygii</taxon>
        <taxon>Neopterygii</taxon>
        <taxon>Teleostei</taxon>
        <taxon>Neoteleostei</taxon>
        <taxon>Acanthomorphata</taxon>
        <taxon>Ovalentaria</taxon>
        <taxon>Atherinomorphae</taxon>
        <taxon>Cyprinodontiformes</taxon>
        <taxon>Fundulidae</taxon>
        <taxon>Fundulus</taxon>
    </lineage>
</organism>
<evidence type="ECO:0000313" key="6">
    <source>
        <dbReference type="Proteomes" id="UP000265000"/>
    </source>
</evidence>
<dbReference type="InterPro" id="IPR000542">
    <property type="entry name" value="Carn_acyl_trans"/>
</dbReference>
<dbReference type="Pfam" id="PF00755">
    <property type="entry name" value="Carn_acyltransf"/>
    <property type="match status" value="1"/>
</dbReference>
<dbReference type="STRING" id="8078.ENSFHEP00000025460"/>
<dbReference type="GeneTree" id="ENSGT01150000286917"/>
<dbReference type="InterPro" id="IPR039551">
    <property type="entry name" value="Cho/carn_acyl_trans"/>
</dbReference>